<reference evidence="18 20" key="1">
    <citation type="journal article" date="2018" name="Front. Microbiol.">
        <title>Genome-Based Analysis Reveals the Taxonomy and Diversity of the Family Idiomarinaceae.</title>
        <authorList>
            <person name="Liu Y."/>
            <person name="Lai Q."/>
            <person name="Shao Z."/>
        </authorList>
    </citation>
    <scope>NUCLEOTIDE SEQUENCE [LARGE SCALE GENOMIC DNA]</scope>
    <source>
        <strain evidence="18 20">CF12-14</strain>
    </source>
</reference>
<comment type="catalytic activity">
    <reaction evidence="12 14 15">
        <text>NAD(+) + (deoxyribonucleotide)n-3'-hydroxyl + 5'-phospho-(deoxyribonucleotide)m = (deoxyribonucleotide)n+m + AMP + beta-nicotinamide D-nucleotide.</text>
        <dbReference type="EC" id="6.5.1.2"/>
    </reaction>
</comment>
<reference evidence="17 19" key="2">
    <citation type="submission" date="2018-06" db="EMBL/GenBank/DDBJ databases">
        <title>Genomic Encyclopedia of Type Strains, Phase III (KMG-III): the genomes of soil and plant-associated and newly described type strains.</title>
        <authorList>
            <person name="Whitman W."/>
        </authorList>
    </citation>
    <scope>NUCLEOTIDE SEQUENCE [LARGE SCALE GENOMIC DNA]</scope>
    <source>
        <strain evidence="17 19">CGMCC 1.15366</strain>
    </source>
</reference>
<dbReference type="GO" id="GO:0006260">
    <property type="term" value="P:DNA replication"/>
    <property type="evidence" value="ECO:0007669"/>
    <property type="project" value="UniProtKB-KW"/>
</dbReference>
<dbReference type="PIRSF" id="PIRSF001604">
    <property type="entry name" value="LigA"/>
    <property type="match status" value="1"/>
</dbReference>
<dbReference type="Gene3D" id="3.40.50.10190">
    <property type="entry name" value="BRCT domain"/>
    <property type="match status" value="1"/>
</dbReference>
<dbReference type="PANTHER" id="PTHR23389">
    <property type="entry name" value="CHROMOSOME TRANSMISSION FIDELITY FACTOR 18"/>
    <property type="match status" value="1"/>
</dbReference>
<dbReference type="SUPFAM" id="SSF56091">
    <property type="entry name" value="DNA ligase/mRNA capping enzyme, catalytic domain"/>
    <property type="match status" value="1"/>
</dbReference>
<dbReference type="EC" id="6.5.1.2" evidence="2 14"/>
<evidence type="ECO:0000259" key="16">
    <source>
        <dbReference type="PROSITE" id="PS50172"/>
    </source>
</evidence>
<dbReference type="FunFam" id="3.30.470.30:FF:000001">
    <property type="entry name" value="DNA ligase"/>
    <property type="match status" value="1"/>
</dbReference>
<dbReference type="OrthoDB" id="9759736at2"/>
<dbReference type="EMBL" id="PIPK01000001">
    <property type="protein sequence ID" value="RUO28536.1"/>
    <property type="molecule type" value="Genomic_DNA"/>
</dbReference>
<name>A0A327X414_9GAMM</name>
<evidence type="ECO:0000256" key="3">
    <source>
        <dbReference type="ARBA" id="ARBA00013308"/>
    </source>
</evidence>
<dbReference type="Proteomes" id="UP000287865">
    <property type="component" value="Unassembled WGS sequence"/>
</dbReference>
<dbReference type="PANTHER" id="PTHR23389:SF9">
    <property type="entry name" value="DNA LIGASE"/>
    <property type="match status" value="1"/>
</dbReference>
<feature type="binding site" evidence="14">
    <location>
        <position position="139"/>
    </location>
    <ligand>
        <name>NAD(+)</name>
        <dbReference type="ChEBI" id="CHEBI:57540"/>
    </ligand>
</feature>
<evidence type="ECO:0000256" key="7">
    <source>
        <dbReference type="ARBA" id="ARBA00022763"/>
    </source>
</evidence>
<feature type="binding site" evidence="14">
    <location>
        <begin position="36"/>
        <end position="40"/>
    </location>
    <ligand>
        <name>NAD(+)</name>
        <dbReference type="ChEBI" id="CHEBI:57540"/>
    </ligand>
</feature>
<dbReference type="SMART" id="SM00278">
    <property type="entry name" value="HhH1"/>
    <property type="match status" value="3"/>
</dbReference>
<dbReference type="Gene3D" id="1.10.150.20">
    <property type="entry name" value="5' to 3' exonuclease, C-terminal subdomain"/>
    <property type="match status" value="2"/>
</dbReference>
<comment type="similarity">
    <text evidence="13 14">Belongs to the NAD-dependent DNA ligase family. LigA subfamily.</text>
</comment>
<dbReference type="Gene3D" id="2.40.50.140">
    <property type="entry name" value="Nucleic acid-binding proteins"/>
    <property type="match status" value="1"/>
</dbReference>
<dbReference type="CDD" id="cd00114">
    <property type="entry name" value="LIGANc"/>
    <property type="match status" value="1"/>
</dbReference>
<dbReference type="Pfam" id="PF00533">
    <property type="entry name" value="BRCT"/>
    <property type="match status" value="1"/>
</dbReference>
<feature type="binding site" evidence="14">
    <location>
        <position position="412"/>
    </location>
    <ligand>
        <name>Zn(2+)</name>
        <dbReference type="ChEBI" id="CHEBI:29105"/>
    </ligand>
</feature>
<keyword evidence="10 14" id="KW-0520">NAD</keyword>
<keyword evidence="5 14" id="KW-0235">DNA replication</keyword>
<evidence type="ECO:0000313" key="19">
    <source>
        <dbReference type="Proteomes" id="UP000249203"/>
    </source>
</evidence>
<feature type="binding site" evidence="14">
    <location>
        <position position="116"/>
    </location>
    <ligand>
        <name>NAD(+)</name>
        <dbReference type="ChEBI" id="CHEBI:57540"/>
    </ligand>
</feature>
<keyword evidence="14" id="KW-0464">Manganese</keyword>
<sequence>MTKALEQASVELAKLRERLIQLNNEYYVQDAPSVPDAEYDRLFQRTLALEAEFPQLASDDSPTQKVGAPPAGAFASVTHEVPMLSLDNAFDQDSMDNFIRRVGERSQTSELTWCAEPKLDGAAVSLLYEAGKLVRAATRGDGYQGEDITANVRTIRNVPLKLTGNVPERLEVRGEVFMPLAGFTEYNERAREQGDKVFANPRNAAAGSLRQLDSRITAKRPLMFYAYAMGQVEPQRELDDDSHYARLMQLKAWGLPVCPETRQLPNNAACHGYYADIMAKRDSLKYEIDGVVFKVDAIALQETLGFVARAPRWAVAYKFPAQEQLTWLQGVDFQVGRTGAITPVARLEPVNVAGVVVSNATLHNADEIERLGARIGDRVIIRRAGDVIPQVVGVVLDERPAETHAIEFPVQCPVCDSAVERVEGEAVARCSGGLYCAAQRKQALIHYASRKAMDIDGLGDKLIEALVEREWVTSPVDLYRLTAHQLASLPRMGDKSAHNLVRAISKSRQTTLAKFLYSLGIREVGEATAQNLATHFTSLEALISASREQLQEVNDVGAVVAEHVYRFFREPHNIEVIEGLTKPRQWPHDEQDTRGYVYWPDPTPVAGADAAELPFQGNTYVITGTLSEMTRDEAKQALMALGAKVAGSVSAKTTALIAGDKAGSKLSKAESLGVPVWSEAELVDVLARYRG</sequence>
<dbReference type="InterPro" id="IPR013840">
    <property type="entry name" value="DNAligase_N"/>
</dbReference>
<evidence type="ECO:0000313" key="20">
    <source>
        <dbReference type="Proteomes" id="UP000287865"/>
    </source>
</evidence>
<dbReference type="InterPro" id="IPR003583">
    <property type="entry name" value="Hlx-hairpin-Hlx_DNA-bd_motif"/>
</dbReference>
<comment type="function">
    <text evidence="1 14">DNA ligase that catalyzes the formation of phosphodiester linkages between 5'-phosphoryl and 3'-hydroxyl groups in double-stranded DNA using NAD as a coenzyme and as the energy source for the reaction. It is essential for DNA replication and repair of damaged DNA.</text>
</comment>
<feature type="binding site" evidence="14">
    <location>
        <begin position="85"/>
        <end position="86"/>
    </location>
    <ligand>
        <name>NAD(+)</name>
        <dbReference type="ChEBI" id="CHEBI:57540"/>
    </ligand>
</feature>
<dbReference type="FunFam" id="1.10.150.20:FF:000007">
    <property type="entry name" value="DNA ligase"/>
    <property type="match status" value="1"/>
</dbReference>
<dbReference type="InterPro" id="IPR036420">
    <property type="entry name" value="BRCT_dom_sf"/>
</dbReference>
<keyword evidence="4 14" id="KW-0436">Ligase</keyword>
<proteinExistence type="inferred from homology"/>
<dbReference type="InterPro" id="IPR033136">
    <property type="entry name" value="DNA_ligase_CS"/>
</dbReference>
<feature type="domain" description="BRCT" evidence="16">
    <location>
        <begin position="610"/>
        <end position="691"/>
    </location>
</feature>
<evidence type="ECO:0000256" key="1">
    <source>
        <dbReference type="ARBA" id="ARBA00004067"/>
    </source>
</evidence>
<dbReference type="Pfam" id="PF12826">
    <property type="entry name" value="HHH_2"/>
    <property type="match status" value="1"/>
</dbReference>
<dbReference type="InterPro" id="IPR004150">
    <property type="entry name" value="NAD_DNA_ligase_OB"/>
</dbReference>
<dbReference type="EMBL" id="QLMD01000001">
    <property type="protein sequence ID" value="RAK01717.1"/>
    <property type="molecule type" value="Genomic_DNA"/>
</dbReference>
<dbReference type="SUPFAM" id="SSF47781">
    <property type="entry name" value="RuvA domain 2-like"/>
    <property type="match status" value="1"/>
</dbReference>
<evidence type="ECO:0000256" key="14">
    <source>
        <dbReference type="HAMAP-Rule" id="MF_01588"/>
    </source>
</evidence>
<dbReference type="PROSITE" id="PS50172">
    <property type="entry name" value="BRCT"/>
    <property type="match status" value="1"/>
</dbReference>
<dbReference type="NCBIfam" id="NF005932">
    <property type="entry name" value="PRK07956.1"/>
    <property type="match status" value="1"/>
</dbReference>
<dbReference type="SMART" id="SM00532">
    <property type="entry name" value="LIGANc"/>
    <property type="match status" value="1"/>
</dbReference>
<dbReference type="Pfam" id="PF01653">
    <property type="entry name" value="DNA_ligase_aden"/>
    <property type="match status" value="1"/>
</dbReference>
<dbReference type="PROSITE" id="PS01055">
    <property type="entry name" value="DNA_LIGASE_N1"/>
    <property type="match status" value="1"/>
</dbReference>
<evidence type="ECO:0000256" key="11">
    <source>
        <dbReference type="ARBA" id="ARBA00023204"/>
    </source>
</evidence>
<dbReference type="SUPFAM" id="SSF50249">
    <property type="entry name" value="Nucleic acid-binding proteins"/>
    <property type="match status" value="1"/>
</dbReference>
<keyword evidence="11 14" id="KW-0234">DNA repair</keyword>
<dbReference type="InterPro" id="IPR001357">
    <property type="entry name" value="BRCT_dom"/>
</dbReference>
<evidence type="ECO:0000256" key="8">
    <source>
        <dbReference type="ARBA" id="ARBA00022833"/>
    </source>
</evidence>
<keyword evidence="6 14" id="KW-0479">Metal-binding</keyword>
<dbReference type="Pfam" id="PF14520">
    <property type="entry name" value="HHH_5"/>
    <property type="match status" value="1"/>
</dbReference>
<feature type="binding site" evidence="14">
    <location>
        <position position="175"/>
    </location>
    <ligand>
        <name>NAD(+)</name>
        <dbReference type="ChEBI" id="CHEBI:57540"/>
    </ligand>
</feature>
<gene>
    <name evidence="14 18" type="primary">ligA</name>
    <name evidence="17" type="ORF">B0I24_101344</name>
    <name evidence="18" type="ORF">CWE07_01660</name>
</gene>
<dbReference type="HAMAP" id="MF_01588">
    <property type="entry name" value="DNA_ligase_A"/>
    <property type="match status" value="1"/>
</dbReference>
<keyword evidence="20" id="KW-1185">Reference proteome</keyword>
<dbReference type="InterPro" id="IPR010994">
    <property type="entry name" value="RuvA_2-like"/>
</dbReference>
<dbReference type="Gene3D" id="6.20.10.30">
    <property type="match status" value="1"/>
</dbReference>
<protein>
    <recommendedName>
        <fullName evidence="3 14">DNA ligase</fullName>
        <ecNumber evidence="2 14">6.5.1.2</ecNumber>
    </recommendedName>
    <alternativeName>
        <fullName evidence="14">Polydeoxyribonucleotide synthase [NAD(+)]</fullName>
    </alternativeName>
</protein>
<comment type="caution">
    <text evidence="14">Lacks conserved residue(s) required for the propagation of feature annotation.</text>
</comment>
<dbReference type="FunFam" id="1.10.150.20:FF:000006">
    <property type="entry name" value="DNA ligase"/>
    <property type="match status" value="1"/>
</dbReference>
<keyword evidence="9 14" id="KW-0460">Magnesium</keyword>
<evidence type="ECO:0000256" key="13">
    <source>
        <dbReference type="ARBA" id="ARBA00060881"/>
    </source>
</evidence>
<accession>A0A327X414</accession>
<dbReference type="InterPro" id="IPR004149">
    <property type="entry name" value="Znf_DNAligase_C4"/>
</dbReference>
<evidence type="ECO:0000256" key="12">
    <source>
        <dbReference type="ARBA" id="ARBA00034005"/>
    </source>
</evidence>
<dbReference type="InterPro" id="IPR001679">
    <property type="entry name" value="DNA_ligase"/>
</dbReference>
<keyword evidence="8 14" id="KW-0862">Zinc</keyword>
<dbReference type="Gene3D" id="3.30.470.30">
    <property type="entry name" value="DNA ligase/mRNA capping enzyme"/>
    <property type="match status" value="1"/>
</dbReference>
<comment type="caution">
    <text evidence="17">The sequence shown here is derived from an EMBL/GenBank/DDBJ whole genome shotgun (WGS) entry which is preliminary data.</text>
</comment>
<dbReference type="GO" id="GO:0005829">
    <property type="term" value="C:cytosol"/>
    <property type="evidence" value="ECO:0007669"/>
    <property type="project" value="TreeGrafter"/>
</dbReference>
<dbReference type="GO" id="GO:0003677">
    <property type="term" value="F:DNA binding"/>
    <property type="evidence" value="ECO:0007669"/>
    <property type="project" value="InterPro"/>
</dbReference>
<dbReference type="Proteomes" id="UP000249203">
    <property type="component" value="Unassembled WGS sequence"/>
</dbReference>
<evidence type="ECO:0000313" key="17">
    <source>
        <dbReference type="EMBL" id="RAK01717.1"/>
    </source>
</evidence>
<evidence type="ECO:0000256" key="2">
    <source>
        <dbReference type="ARBA" id="ARBA00012722"/>
    </source>
</evidence>
<comment type="cofactor">
    <cofactor evidence="14">
        <name>Mg(2+)</name>
        <dbReference type="ChEBI" id="CHEBI:18420"/>
    </cofactor>
    <cofactor evidence="14">
        <name>Mn(2+)</name>
        <dbReference type="ChEBI" id="CHEBI:29035"/>
    </cofactor>
</comment>
<feature type="binding site" evidence="14">
    <location>
        <position position="318"/>
    </location>
    <ligand>
        <name>NAD(+)</name>
        <dbReference type="ChEBI" id="CHEBI:57540"/>
    </ligand>
</feature>
<dbReference type="Pfam" id="PF03119">
    <property type="entry name" value="DNA_ligase_ZBD"/>
    <property type="match status" value="1"/>
</dbReference>
<dbReference type="Gene3D" id="1.10.287.610">
    <property type="entry name" value="Helix hairpin bin"/>
    <property type="match status" value="1"/>
</dbReference>
<dbReference type="SUPFAM" id="SSF52113">
    <property type="entry name" value="BRCT domain"/>
    <property type="match status" value="1"/>
</dbReference>
<feature type="binding site" evidence="14">
    <location>
        <position position="294"/>
    </location>
    <ligand>
        <name>NAD(+)</name>
        <dbReference type="ChEBI" id="CHEBI:57540"/>
    </ligand>
</feature>
<feature type="binding site" evidence="14">
    <location>
        <position position="415"/>
    </location>
    <ligand>
        <name>Zn(2+)</name>
        <dbReference type="ChEBI" id="CHEBI:29105"/>
    </ligand>
</feature>
<dbReference type="PROSITE" id="PS01056">
    <property type="entry name" value="DNA_LIGASE_N2"/>
    <property type="match status" value="1"/>
</dbReference>
<evidence type="ECO:0000256" key="15">
    <source>
        <dbReference type="RuleBase" id="RU000618"/>
    </source>
</evidence>
<dbReference type="RefSeq" id="WP_111568191.1">
    <property type="nucleotide sequence ID" value="NZ_PIPK01000001.1"/>
</dbReference>
<dbReference type="AlphaFoldDB" id="A0A327X414"/>
<dbReference type="FunFam" id="2.40.50.140:FF:000012">
    <property type="entry name" value="DNA ligase"/>
    <property type="match status" value="1"/>
</dbReference>
<dbReference type="NCBIfam" id="TIGR00575">
    <property type="entry name" value="dnlj"/>
    <property type="match status" value="1"/>
</dbReference>
<evidence type="ECO:0000256" key="9">
    <source>
        <dbReference type="ARBA" id="ARBA00022842"/>
    </source>
</evidence>
<evidence type="ECO:0000256" key="5">
    <source>
        <dbReference type="ARBA" id="ARBA00022705"/>
    </source>
</evidence>
<dbReference type="GO" id="GO:0046872">
    <property type="term" value="F:metal ion binding"/>
    <property type="evidence" value="ECO:0007669"/>
    <property type="project" value="UniProtKB-KW"/>
</dbReference>
<keyword evidence="7 14" id="KW-0227">DNA damage</keyword>
<dbReference type="GO" id="GO:0006281">
    <property type="term" value="P:DNA repair"/>
    <property type="evidence" value="ECO:0007669"/>
    <property type="project" value="UniProtKB-KW"/>
</dbReference>
<dbReference type="InterPro" id="IPR012340">
    <property type="entry name" value="NA-bd_OB-fold"/>
</dbReference>
<dbReference type="CDD" id="cd17748">
    <property type="entry name" value="BRCT_DNA_ligase_like"/>
    <property type="match status" value="1"/>
</dbReference>
<dbReference type="Pfam" id="PF03120">
    <property type="entry name" value="OB_DNA_ligase"/>
    <property type="match status" value="1"/>
</dbReference>
<feature type="active site" description="N6-AMP-lysine intermediate" evidence="14">
    <location>
        <position position="118"/>
    </location>
</feature>
<evidence type="ECO:0000256" key="10">
    <source>
        <dbReference type="ARBA" id="ARBA00023027"/>
    </source>
</evidence>
<dbReference type="InterPro" id="IPR018239">
    <property type="entry name" value="DNA_ligase_AS"/>
</dbReference>
<feature type="binding site" evidence="14">
    <location>
        <position position="436"/>
    </location>
    <ligand>
        <name>Zn(2+)</name>
        <dbReference type="ChEBI" id="CHEBI:29105"/>
    </ligand>
</feature>
<dbReference type="InterPro" id="IPR041663">
    <property type="entry name" value="DisA/LigA_HHH"/>
</dbReference>
<evidence type="ECO:0000256" key="6">
    <source>
        <dbReference type="ARBA" id="ARBA00022723"/>
    </source>
</evidence>
<dbReference type="SMART" id="SM00292">
    <property type="entry name" value="BRCT"/>
    <property type="match status" value="1"/>
</dbReference>
<evidence type="ECO:0000256" key="4">
    <source>
        <dbReference type="ARBA" id="ARBA00022598"/>
    </source>
</evidence>
<dbReference type="InterPro" id="IPR013839">
    <property type="entry name" value="DNAligase_adenylation"/>
</dbReference>
<organism evidence="17 19">
    <name type="scientific">Aliidiomarina maris</name>
    <dbReference type="NCBI Taxonomy" id="531312"/>
    <lineage>
        <taxon>Bacteria</taxon>
        <taxon>Pseudomonadati</taxon>
        <taxon>Pseudomonadota</taxon>
        <taxon>Gammaproteobacteria</taxon>
        <taxon>Alteromonadales</taxon>
        <taxon>Idiomarinaceae</taxon>
        <taxon>Aliidiomarina</taxon>
    </lineage>
</organism>
<dbReference type="GO" id="GO:0003911">
    <property type="term" value="F:DNA ligase (NAD+) activity"/>
    <property type="evidence" value="ECO:0007669"/>
    <property type="project" value="UniProtKB-UniRule"/>
</dbReference>
<evidence type="ECO:0000313" key="18">
    <source>
        <dbReference type="EMBL" id="RUO28536.1"/>
    </source>
</evidence>